<proteinExistence type="predicted"/>
<protein>
    <submittedName>
        <fullName evidence="2">Uncharacterized protein</fullName>
    </submittedName>
</protein>
<evidence type="ECO:0000313" key="3">
    <source>
        <dbReference type="Proteomes" id="UP001085076"/>
    </source>
</evidence>
<reference evidence="2" key="2">
    <citation type="journal article" date="2022" name="Hortic Res">
        <title>The genome of Dioscorea zingiberensis sheds light on the biosynthesis, origin and evolution of the medicinally important diosgenin saponins.</title>
        <authorList>
            <person name="Li Y."/>
            <person name="Tan C."/>
            <person name="Li Z."/>
            <person name="Guo J."/>
            <person name="Li S."/>
            <person name="Chen X."/>
            <person name="Wang C."/>
            <person name="Dai X."/>
            <person name="Yang H."/>
            <person name="Song W."/>
            <person name="Hou L."/>
            <person name="Xu J."/>
            <person name="Tong Z."/>
            <person name="Xu A."/>
            <person name="Yuan X."/>
            <person name="Wang W."/>
            <person name="Yang Q."/>
            <person name="Chen L."/>
            <person name="Sun Z."/>
            <person name="Wang K."/>
            <person name="Pan B."/>
            <person name="Chen J."/>
            <person name="Bao Y."/>
            <person name="Liu F."/>
            <person name="Qi X."/>
            <person name="Gang D.R."/>
            <person name="Wen J."/>
            <person name="Li J."/>
        </authorList>
    </citation>
    <scope>NUCLEOTIDE SEQUENCE</scope>
    <source>
        <strain evidence="2">Dzin_1.0</strain>
    </source>
</reference>
<reference evidence="2" key="1">
    <citation type="submission" date="2021-03" db="EMBL/GenBank/DDBJ databases">
        <authorList>
            <person name="Li Z."/>
            <person name="Yang C."/>
        </authorList>
    </citation>
    <scope>NUCLEOTIDE SEQUENCE</scope>
    <source>
        <strain evidence="2">Dzin_1.0</strain>
        <tissue evidence="2">Leaf</tissue>
    </source>
</reference>
<keyword evidence="3" id="KW-1185">Reference proteome</keyword>
<dbReference type="AlphaFoldDB" id="A0A9D5HQK7"/>
<dbReference type="OrthoDB" id="647720at2759"/>
<feature type="compositionally biased region" description="Basic and acidic residues" evidence="1">
    <location>
        <begin position="94"/>
        <end position="112"/>
    </location>
</feature>
<feature type="region of interest" description="Disordered" evidence="1">
    <location>
        <begin position="1"/>
        <end position="25"/>
    </location>
</feature>
<evidence type="ECO:0000313" key="2">
    <source>
        <dbReference type="EMBL" id="KAJ0985710.1"/>
    </source>
</evidence>
<comment type="caution">
    <text evidence="2">The sequence shown here is derived from an EMBL/GenBank/DDBJ whole genome shotgun (WGS) entry which is preliminary data.</text>
</comment>
<feature type="region of interest" description="Disordered" evidence="1">
    <location>
        <begin position="94"/>
        <end position="130"/>
    </location>
</feature>
<gene>
    <name evidence="2" type="ORF">J5N97_004066</name>
</gene>
<dbReference type="EMBL" id="JAGGNH010000001">
    <property type="protein sequence ID" value="KAJ0985710.1"/>
    <property type="molecule type" value="Genomic_DNA"/>
</dbReference>
<dbReference type="Proteomes" id="UP001085076">
    <property type="component" value="Miscellaneous, Linkage group lg01"/>
</dbReference>
<accession>A0A9D5HQK7</accession>
<evidence type="ECO:0000256" key="1">
    <source>
        <dbReference type="SAM" id="MobiDB-lite"/>
    </source>
</evidence>
<name>A0A9D5HQK7_9LILI</name>
<organism evidence="2 3">
    <name type="scientific">Dioscorea zingiberensis</name>
    <dbReference type="NCBI Taxonomy" id="325984"/>
    <lineage>
        <taxon>Eukaryota</taxon>
        <taxon>Viridiplantae</taxon>
        <taxon>Streptophyta</taxon>
        <taxon>Embryophyta</taxon>
        <taxon>Tracheophyta</taxon>
        <taxon>Spermatophyta</taxon>
        <taxon>Magnoliopsida</taxon>
        <taxon>Liliopsida</taxon>
        <taxon>Dioscoreales</taxon>
        <taxon>Dioscoreaceae</taxon>
        <taxon>Dioscorea</taxon>
    </lineage>
</organism>
<sequence length="130" mass="14309">MAFSTLPLRASVPAPPTPSGWDLPLRRQHRIQFPTKDLQGRSKIQETGTVNNVLRRDAVLFLSAGLFSTLLSVDSAEARRAKPETKKKLIEKLREKAKISKERSHSSSEGQEKLPSPSNLAPQVEAAVGK</sequence>